<comment type="caution">
    <text evidence="2">The sequence shown here is derived from an EMBL/GenBank/DDBJ whole genome shotgun (WGS) entry which is preliminary data.</text>
</comment>
<evidence type="ECO:0000313" key="2">
    <source>
        <dbReference type="EMBL" id="MBK6088516.1"/>
    </source>
</evidence>
<dbReference type="AlphaFoldDB" id="A0A934TZ36"/>
<sequence length="216" mass="25091">MKLNATSYVDHYTTKDGVRHETPRHFRYICAGKAMKRSECDGQSAYVADKVDCQVIDFLRECFSRIKLTAREVALESRFKAQMTDVKRKIKELEKDSESQKSKLRDLTEEIADALIGNSKFTPDILSMAIEKCKQKIVDNNAEIQELHQRLENQEEELTRIDYYYSQFKSWADEFDKATLERKRMIADELLSEVSVGKGYEVSILMNATYQQFISA</sequence>
<evidence type="ECO:0000313" key="3">
    <source>
        <dbReference type="Proteomes" id="UP000633365"/>
    </source>
</evidence>
<protein>
    <recommendedName>
        <fullName evidence="4">Recombinase zinc beta ribbon domain-containing protein</fullName>
    </recommendedName>
</protein>
<dbReference type="EMBL" id="JAEQMG010000063">
    <property type="protein sequence ID" value="MBK6088516.1"/>
    <property type="molecule type" value="Genomic_DNA"/>
</dbReference>
<keyword evidence="1" id="KW-0175">Coiled coil</keyword>
<proteinExistence type="predicted"/>
<dbReference type="SUPFAM" id="SSF58100">
    <property type="entry name" value="Bacterial hemolysins"/>
    <property type="match status" value="1"/>
</dbReference>
<keyword evidence="3" id="KW-1185">Reference proteome</keyword>
<dbReference type="Proteomes" id="UP000633365">
    <property type="component" value="Unassembled WGS sequence"/>
</dbReference>
<reference evidence="2" key="1">
    <citation type="submission" date="2021-01" db="EMBL/GenBank/DDBJ databases">
        <title>Genome public.</title>
        <authorList>
            <person name="Liu C."/>
            <person name="Sun Q."/>
        </authorList>
    </citation>
    <scope>NUCLEOTIDE SEQUENCE</scope>
    <source>
        <strain evidence="2">M6</strain>
    </source>
</reference>
<organism evidence="2 3">
    <name type="scientific">Ruminococcus difficilis</name>
    <dbReference type="NCBI Taxonomy" id="2763069"/>
    <lineage>
        <taxon>Bacteria</taxon>
        <taxon>Bacillati</taxon>
        <taxon>Bacillota</taxon>
        <taxon>Clostridia</taxon>
        <taxon>Eubacteriales</taxon>
        <taxon>Oscillospiraceae</taxon>
        <taxon>Ruminococcus</taxon>
    </lineage>
</organism>
<accession>A0A934TZ36</accession>
<evidence type="ECO:0000256" key="1">
    <source>
        <dbReference type="SAM" id="Coils"/>
    </source>
</evidence>
<feature type="coiled-coil region" evidence="1">
    <location>
        <begin position="76"/>
        <end position="161"/>
    </location>
</feature>
<gene>
    <name evidence="2" type="ORF">JKK62_07595</name>
</gene>
<name>A0A934TZ36_9FIRM</name>
<evidence type="ECO:0008006" key="4">
    <source>
        <dbReference type="Google" id="ProtNLM"/>
    </source>
</evidence>
<dbReference type="Gene3D" id="6.10.140.1350">
    <property type="match status" value="1"/>
</dbReference>